<evidence type="ECO:0000313" key="7">
    <source>
        <dbReference type="EMBL" id="KAF2456943.1"/>
    </source>
</evidence>
<protein>
    <recommendedName>
        <fullName evidence="9">Cora-like Mg2+ transporter protein-domain-containing protein</fullName>
    </recommendedName>
</protein>
<feature type="compositionally biased region" description="Basic and acidic residues" evidence="5">
    <location>
        <begin position="511"/>
        <end position="523"/>
    </location>
</feature>
<evidence type="ECO:0000313" key="8">
    <source>
        <dbReference type="Proteomes" id="UP000799766"/>
    </source>
</evidence>
<dbReference type="GO" id="GO:0016020">
    <property type="term" value="C:membrane"/>
    <property type="evidence" value="ECO:0007669"/>
    <property type="project" value="UniProtKB-SubCell"/>
</dbReference>
<feature type="transmembrane region" description="Helical" evidence="6">
    <location>
        <begin position="352"/>
        <end position="374"/>
    </location>
</feature>
<dbReference type="InterPro" id="IPR045863">
    <property type="entry name" value="CorA_TM1_TM2"/>
</dbReference>
<feature type="region of interest" description="Disordered" evidence="5">
    <location>
        <begin position="496"/>
        <end position="523"/>
    </location>
</feature>
<dbReference type="Gene3D" id="1.20.58.340">
    <property type="entry name" value="Magnesium transport protein CorA, transmembrane region"/>
    <property type="match status" value="1"/>
</dbReference>
<evidence type="ECO:0000256" key="4">
    <source>
        <dbReference type="ARBA" id="ARBA00023136"/>
    </source>
</evidence>
<reference evidence="7" key="1">
    <citation type="journal article" date="2020" name="Stud. Mycol.">
        <title>101 Dothideomycetes genomes: a test case for predicting lifestyles and emergence of pathogens.</title>
        <authorList>
            <person name="Haridas S."/>
            <person name="Albert R."/>
            <person name="Binder M."/>
            <person name="Bloem J."/>
            <person name="Labutti K."/>
            <person name="Salamov A."/>
            <person name="Andreopoulos B."/>
            <person name="Baker S."/>
            <person name="Barry K."/>
            <person name="Bills G."/>
            <person name="Bluhm B."/>
            <person name="Cannon C."/>
            <person name="Castanera R."/>
            <person name="Culley D."/>
            <person name="Daum C."/>
            <person name="Ezra D."/>
            <person name="Gonzalez J."/>
            <person name="Henrissat B."/>
            <person name="Kuo A."/>
            <person name="Liang C."/>
            <person name="Lipzen A."/>
            <person name="Lutzoni F."/>
            <person name="Magnuson J."/>
            <person name="Mondo S."/>
            <person name="Nolan M."/>
            <person name="Ohm R."/>
            <person name="Pangilinan J."/>
            <person name="Park H.-J."/>
            <person name="Ramirez L."/>
            <person name="Alfaro M."/>
            <person name="Sun H."/>
            <person name="Tritt A."/>
            <person name="Yoshinaga Y."/>
            <person name="Zwiers L.-H."/>
            <person name="Turgeon B."/>
            <person name="Goodwin S."/>
            <person name="Spatafora J."/>
            <person name="Crous P."/>
            <person name="Grigoriev I."/>
        </authorList>
    </citation>
    <scope>NUCLEOTIDE SEQUENCE</scope>
    <source>
        <strain evidence="7">ATCC 16933</strain>
    </source>
</reference>
<proteinExistence type="predicted"/>
<evidence type="ECO:0000256" key="1">
    <source>
        <dbReference type="ARBA" id="ARBA00004141"/>
    </source>
</evidence>
<dbReference type="PANTHER" id="PTHR47685">
    <property type="entry name" value="MAGNESIUM TRANSPORT PROTEIN CORA"/>
    <property type="match status" value="1"/>
</dbReference>
<dbReference type="InterPro" id="IPR002523">
    <property type="entry name" value="MgTranspt_CorA/ZnTranspt_ZntB"/>
</dbReference>
<comment type="subcellular location">
    <subcellularLocation>
        <location evidence="1">Membrane</location>
        <topology evidence="1">Multi-pass membrane protein</topology>
    </subcellularLocation>
</comment>
<keyword evidence="8" id="KW-1185">Reference proteome</keyword>
<keyword evidence="4 6" id="KW-0472">Membrane</keyword>
<evidence type="ECO:0000256" key="6">
    <source>
        <dbReference type="SAM" id="Phobius"/>
    </source>
</evidence>
<dbReference type="Pfam" id="PF01544">
    <property type="entry name" value="CorA"/>
    <property type="match status" value="1"/>
</dbReference>
<dbReference type="Proteomes" id="UP000799766">
    <property type="component" value="Unassembled WGS sequence"/>
</dbReference>
<name>A0A6A6P0F4_9PEZI</name>
<feature type="compositionally biased region" description="Polar residues" evidence="5">
    <location>
        <begin position="456"/>
        <end position="472"/>
    </location>
</feature>
<feature type="transmembrane region" description="Helical" evidence="6">
    <location>
        <begin position="394"/>
        <end position="415"/>
    </location>
</feature>
<keyword evidence="3 6" id="KW-1133">Transmembrane helix</keyword>
<dbReference type="OrthoDB" id="341259at2759"/>
<dbReference type="InterPro" id="IPR050829">
    <property type="entry name" value="CorA_MIT"/>
</dbReference>
<gene>
    <name evidence="7" type="ORF">BDY21DRAFT_379872</name>
</gene>
<evidence type="ECO:0000256" key="2">
    <source>
        <dbReference type="ARBA" id="ARBA00022692"/>
    </source>
</evidence>
<dbReference type="PANTHER" id="PTHR47685:SF1">
    <property type="entry name" value="MAGNESIUM TRANSPORT PROTEIN CORA"/>
    <property type="match status" value="1"/>
</dbReference>
<evidence type="ECO:0008006" key="9">
    <source>
        <dbReference type="Google" id="ProtNLM"/>
    </source>
</evidence>
<feature type="compositionally biased region" description="Polar residues" evidence="5">
    <location>
        <begin position="499"/>
        <end position="509"/>
    </location>
</feature>
<evidence type="ECO:0000256" key="5">
    <source>
        <dbReference type="SAM" id="MobiDB-lite"/>
    </source>
</evidence>
<evidence type="ECO:0000256" key="3">
    <source>
        <dbReference type="ARBA" id="ARBA00022989"/>
    </source>
</evidence>
<dbReference type="SUPFAM" id="SSF144083">
    <property type="entry name" value="Magnesium transport protein CorA, transmembrane region"/>
    <property type="match status" value="1"/>
</dbReference>
<accession>A0A6A6P0F4</accession>
<dbReference type="EMBL" id="MU001682">
    <property type="protein sequence ID" value="KAF2456943.1"/>
    <property type="molecule type" value="Genomic_DNA"/>
</dbReference>
<dbReference type="GO" id="GO:0046873">
    <property type="term" value="F:metal ion transmembrane transporter activity"/>
    <property type="evidence" value="ECO:0007669"/>
    <property type="project" value="InterPro"/>
</dbReference>
<feature type="region of interest" description="Disordered" evidence="5">
    <location>
        <begin position="432"/>
        <end position="476"/>
    </location>
</feature>
<dbReference type="AlphaFoldDB" id="A0A6A6P0F4"/>
<organism evidence="7 8">
    <name type="scientific">Lineolata rhizophorae</name>
    <dbReference type="NCBI Taxonomy" id="578093"/>
    <lineage>
        <taxon>Eukaryota</taxon>
        <taxon>Fungi</taxon>
        <taxon>Dikarya</taxon>
        <taxon>Ascomycota</taxon>
        <taxon>Pezizomycotina</taxon>
        <taxon>Dothideomycetes</taxon>
        <taxon>Dothideomycetes incertae sedis</taxon>
        <taxon>Lineolatales</taxon>
        <taxon>Lineolataceae</taxon>
        <taxon>Lineolata</taxon>
    </lineage>
</organism>
<sequence length="523" mass="60253">MIDFLSSDGKIQTFERQKRTVNDIIYGDGPSEIMEIARGKGKFLYRWIHLPANNWDWVQTLDQHYYFALSNKDREDRDSDQVVFRYQTSYPPADIPVEDYQICMVDRLWLWIINDKTIITCFPPPINDEMECDNTYELLEEIRKQIDNEDIGKHMTSVFHMATVITNVCAGFMDVRKAKLKHGEESMLDMFANSIGQVRSKETASFKMFEEFVKEHEKRRSKRNGRKEREDLKLGEEIDALKDIKDIQDEVNIIKYILDDQKYVLEEMKRQFTKKKPTKEEEIAEREFVEQLYDISGHQTRLDQVEKLESDSVRVQKALSGLLDLKQKQANLIEAEEARHDAEEAGRQTKTILVFTIVTIIFLPMSLLTSLFALNVNIFPHKDPDEEPAYRAQWIFGMIFGISTAIAIPAIWAAIKINELVEFFSGIKRELNYDPGPGNRTAPQKSPGTPGDQEKNPPNTASHNSGRTTSLTGAPVAPVKARLRLRNCRLRLVELIGRQGSSTTTSPDGSQLERQESSPERRK</sequence>
<keyword evidence="2 6" id="KW-0812">Transmembrane</keyword>